<dbReference type="AlphaFoldDB" id="A0AAN9TXR5"/>
<protein>
    <submittedName>
        <fullName evidence="1">Uncharacterized protein</fullName>
    </submittedName>
</protein>
<name>A0AAN9TXR5_9HEMI</name>
<organism evidence="1 2">
    <name type="scientific">Parthenolecanium corni</name>
    <dbReference type="NCBI Taxonomy" id="536013"/>
    <lineage>
        <taxon>Eukaryota</taxon>
        <taxon>Metazoa</taxon>
        <taxon>Ecdysozoa</taxon>
        <taxon>Arthropoda</taxon>
        <taxon>Hexapoda</taxon>
        <taxon>Insecta</taxon>
        <taxon>Pterygota</taxon>
        <taxon>Neoptera</taxon>
        <taxon>Paraneoptera</taxon>
        <taxon>Hemiptera</taxon>
        <taxon>Sternorrhyncha</taxon>
        <taxon>Coccoidea</taxon>
        <taxon>Coccidae</taxon>
        <taxon>Parthenolecanium</taxon>
    </lineage>
</organism>
<accession>A0AAN9TXR5</accession>
<evidence type="ECO:0000313" key="2">
    <source>
        <dbReference type="Proteomes" id="UP001367676"/>
    </source>
</evidence>
<comment type="caution">
    <text evidence="1">The sequence shown here is derived from an EMBL/GenBank/DDBJ whole genome shotgun (WGS) entry which is preliminary data.</text>
</comment>
<proteinExistence type="predicted"/>
<keyword evidence="2" id="KW-1185">Reference proteome</keyword>
<dbReference type="Proteomes" id="UP001367676">
    <property type="component" value="Unassembled WGS sequence"/>
</dbReference>
<sequence>MYEHEHNRYRTNYQLPQLPQLSTDQPINRSTDQLSTDQLINATSTLRNSDTQSRLDAYPRSPLGINASRTRYAIRSTQYAVRTRWNANSSSTRMGNLANSFLLDRLPPKAVTFTTTCPFAHSQTPGQLIC</sequence>
<gene>
    <name evidence="1" type="ORF">V9T40_007476</name>
</gene>
<reference evidence="1 2" key="1">
    <citation type="submission" date="2024-03" db="EMBL/GenBank/DDBJ databases">
        <title>Adaptation during the transition from Ophiocordyceps entomopathogen to insect associate is accompanied by gene loss and intensified selection.</title>
        <authorList>
            <person name="Ward C.M."/>
            <person name="Onetto C.A."/>
            <person name="Borneman A.R."/>
        </authorList>
    </citation>
    <scope>NUCLEOTIDE SEQUENCE [LARGE SCALE GENOMIC DNA]</scope>
    <source>
        <strain evidence="1">AWRI1</strain>
        <tissue evidence="1">Single Adult Female</tissue>
    </source>
</reference>
<dbReference type="EMBL" id="JBBCAQ010000020">
    <property type="protein sequence ID" value="KAK7592724.1"/>
    <property type="molecule type" value="Genomic_DNA"/>
</dbReference>
<evidence type="ECO:0000313" key="1">
    <source>
        <dbReference type="EMBL" id="KAK7592724.1"/>
    </source>
</evidence>